<protein>
    <recommendedName>
        <fullName evidence="3">SAM-dependent methyltransferase</fullName>
    </recommendedName>
</protein>
<dbReference type="Gene3D" id="3.40.50.150">
    <property type="entry name" value="Vaccinia Virus protein VP39"/>
    <property type="match status" value="1"/>
</dbReference>
<gene>
    <name evidence="1" type="ORF">GCM10025862_07920</name>
</gene>
<accession>A0ABQ6HJY3</accession>
<comment type="caution">
    <text evidence="1">The sequence shown here is derived from an EMBL/GenBank/DDBJ whole genome shotgun (WGS) entry which is preliminary data.</text>
</comment>
<dbReference type="EMBL" id="BSUJ01000001">
    <property type="protein sequence ID" value="GMA18771.1"/>
    <property type="molecule type" value="Genomic_DNA"/>
</dbReference>
<keyword evidence="2" id="KW-1185">Reference proteome</keyword>
<evidence type="ECO:0000313" key="2">
    <source>
        <dbReference type="Proteomes" id="UP001157109"/>
    </source>
</evidence>
<dbReference type="Proteomes" id="UP001157109">
    <property type="component" value="Unassembled WGS sequence"/>
</dbReference>
<proteinExistence type="predicted"/>
<name>A0ABQ6HJY3_9MICO</name>
<dbReference type="InterPro" id="IPR029063">
    <property type="entry name" value="SAM-dependent_MTases_sf"/>
</dbReference>
<evidence type="ECO:0008006" key="3">
    <source>
        <dbReference type="Google" id="ProtNLM"/>
    </source>
</evidence>
<dbReference type="SUPFAM" id="SSF53335">
    <property type="entry name" value="S-adenosyl-L-methionine-dependent methyltransferases"/>
    <property type="match status" value="1"/>
</dbReference>
<organism evidence="1 2">
    <name type="scientific">Arsenicicoccus piscis</name>
    <dbReference type="NCBI Taxonomy" id="673954"/>
    <lineage>
        <taxon>Bacteria</taxon>
        <taxon>Bacillati</taxon>
        <taxon>Actinomycetota</taxon>
        <taxon>Actinomycetes</taxon>
        <taxon>Micrococcales</taxon>
        <taxon>Intrasporangiaceae</taxon>
        <taxon>Arsenicicoccus</taxon>
    </lineage>
</organism>
<evidence type="ECO:0000313" key="1">
    <source>
        <dbReference type="EMBL" id="GMA18771.1"/>
    </source>
</evidence>
<reference evidence="2" key="1">
    <citation type="journal article" date="2019" name="Int. J. Syst. Evol. Microbiol.">
        <title>The Global Catalogue of Microorganisms (GCM) 10K type strain sequencing project: providing services to taxonomists for standard genome sequencing and annotation.</title>
        <authorList>
            <consortium name="The Broad Institute Genomics Platform"/>
            <consortium name="The Broad Institute Genome Sequencing Center for Infectious Disease"/>
            <person name="Wu L."/>
            <person name="Ma J."/>
        </authorList>
    </citation>
    <scope>NUCLEOTIDE SEQUENCE [LARGE SCALE GENOMIC DNA]</scope>
    <source>
        <strain evidence="2">NBRC 105830</strain>
    </source>
</reference>
<sequence length="342" mass="37019">MARYLLLVAPSANRVYSTSAPTLLANELTVLADAYGLGVASVQPVIVAGVDYLQVDTAADLTPEQLRVVAYLSSVHALYQQVGDLLAPVELPRVEVFGSDLVTILKYQGKTNEAFTRLLLNVTAAATARPERLLDRSLSVLDPLCGRGTTLNQALAYGLDATGIDLDTKDFEVYDAFVRTYLKQGRYKHHATTGAIRIDSKVVGRRLDVELAADKDDYKAGRTQHLTVLRADTLAAPRLLRAESAHVVVTDTPYGVQHGSHGGRLDRSPLGLLDAALPGWVRVLRTGGALGLAYNRHVADPEALAEVLTRHGLTLVDRPGYDGFRHRVDAAIDRDLVVARKG</sequence>
<dbReference type="RefSeq" id="WP_241443212.1">
    <property type="nucleotide sequence ID" value="NZ_BSUJ01000001.1"/>
</dbReference>